<evidence type="ECO:0000313" key="2">
    <source>
        <dbReference type="EMBL" id="KAB1441229.1"/>
    </source>
</evidence>
<keyword evidence="3" id="KW-1185">Reference proteome</keyword>
<feature type="compositionally biased region" description="Basic and acidic residues" evidence="1">
    <location>
        <begin position="34"/>
        <end position="43"/>
    </location>
</feature>
<reference evidence="2 3" key="1">
    <citation type="journal article" date="2017" name="Int. J. Syst. Evol. Microbiol.">
        <title>Desulfovibrio senegalensis sp. nov., a mesophilic sulfate reducer isolated from marine sediment.</title>
        <authorList>
            <person name="Thioye A."/>
            <person name="Gam Z.B.A."/>
            <person name="Mbengue M."/>
            <person name="Cayol J.L."/>
            <person name="Joseph-Bartoli M."/>
            <person name="Toure-Kane C."/>
            <person name="Labat M."/>
        </authorList>
    </citation>
    <scope>NUCLEOTIDE SEQUENCE [LARGE SCALE GENOMIC DNA]</scope>
    <source>
        <strain evidence="2 3">DSM 101509</strain>
    </source>
</reference>
<feature type="region of interest" description="Disordered" evidence="1">
    <location>
        <begin position="22"/>
        <end position="58"/>
    </location>
</feature>
<comment type="caution">
    <text evidence="2">The sequence shown here is derived from an EMBL/GenBank/DDBJ whole genome shotgun (WGS) entry which is preliminary data.</text>
</comment>
<organism evidence="2 3">
    <name type="scientific">Pseudodesulfovibrio senegalensis</name>
    <dbReference type="NCBI Taxonomy" id="1721087"/>
    <lineage>
        <taxon>Bacteria</taxon>
        <taxon>Pseudomonadati</taxon>
        <taxon>Thermodesulfobacteriota</taxon>
        <taxon>Desulfovibrionia</taxon>
        <taxon>Desulfovibrionales</taxon>
        <taxon>Desulfovibrionaceae</taxon>
    </lineage>
</organism>
<gene>
    <name evidence="2" type="ORF">F8A88_12430</name>
</gene>
<dbReference type="OrthoDB" id="5465316at2"/>
<accession>A0A6N6N1I1</accession>
<feature type="region of interest" description="Disordered" evidence="1">
    <location>
        <begin position="99"/>
        <end position="118"/>
    </location>
</feature>
<dbReference type="AlphaFoldDB" id="A0A6N6N1I1"/>
<dbReference type="RefSeq" id="WP_151151484.1">
    <property type="nucleotide sequence ID" value="NZ_WAIE01000005.1"/>
</dbReference>
<sequence length="186" mass="20871">MNDIGTTSNNLPLRMARGLSWNFDKNGYGVQGPEKTEEEKKQETINSLPVQKELSEEEKEKLEQLKDMLTQMLASADTPPTREQKSNIRRIEKEIENLTGMKMSQSNSQVLDKMPTQDKDEEKKKKTLFAESEYLKQVQLSAISLPKNCSVTQGGAMGQVLGAFANNTIDISITSISSQILKDMKI</sequence>
<evidence type="ECO:0000256" key="1">
    <source>
        <dbReference type="SAM" id="MobiDB-lite"/>
    </source>
</evidence>
<evidence type="ECO:0000313" key="3">
    <source>
        <dbReference type="Proteomes" id="UP000438699"/>
    </source>
</evidence>
<dbReference type="Proteomes" id="UP000438699">
    <property type="component" value="Unassembled WGS sequence"/>
</dbReference>
<protein>
    <submittedName>
        <fullName evidence="2">Uncharacterized protein</fullName>
    </submittedName>
</protein>
<name>A0A6N6N1I1_9BACT</name>
<dbReference type="EMBL" id="WAIE01000005">
    <property type="protein sequence ID" value="KAB1441229.1"/>
    <property type="molecule type" value="Genomic_DNA"/>
</dbReference>
<proteinExistence type="predicted"/>